<dbReference type="EMBL" id="CP071504">
    <property type="protein sequence ID" value="QSX29875.1"/>
    <property type="molecule type" value="Genomic_DNA"/>
</dbReference>
<proteinExistence type="predicted"/>
<evidence type="ECO:0000259" key="1">
    <source>
        <dbReference type="Pfam" id="PF22818"/>
    </source>
</evidence>
<protein>
    <submittedName>
        <fullName evidence="2">Thioester dehydrase</fullName>
    </submittedName>
</protein>
<dbReference type="KEGG" id="scyp:JYB88_17105"/>
<keyword evidence="3" id="KW-1185">Reference proteome</keyword>
<dbReference type="InterPro" id="IPR029069">
    <property type="entry name" value="HotDog_dom_sf"/>
</dbReference>
<evidence type="ECO:0000313" key="3">
    <source>
        <dbReference type="Proteomes" id="UP000663281"/>
    </source>
</evidence>
<name>A0A974XK44_9GAMM</name>
<feature type="domain" description="ApeI dehydratase-like" evidence="1">
    <location>
        <begin position="12"/>
        <end position="111"/>
    </location>
</feature>
<dbReference type="Pfam" id="PF22818">
    <property type="entry name" value="ApeI-like"/>
    <property type="match status" value="1"/>
</dbReference>
<dbReference type="RefSeq" id="WP_207324900.1">
    <property type="nucleotide sequence ID" value="NZ_CP071504.1"/>
</dbReference>
<organism evidence="2 3">
    <name type="scientific">Shewanella cyperi</name>
    <dbReference type="NCBI Taxonomy" id="2814292"/>
    <lineage>
        <taxon>Bacteria</taxon>
        <taxon>Pseudomonadati</taxon>
        <taxon>Pseudomonadota</taxon>
        <taxon>Gammaproteobacteria</taxon>
        <taxon>Alteromonadales</taxon>
        <taxon>Shewanellaceae</taxon>
        <taxon>Shewanella</taxon>
    </lineage>
</organism>
<evidence type="ECO:0000313" key="2">
    <source>
        <dbReference type="EMBL" id="QSX29875.1"/>
    </source>
</evidence>
<gene>
    <name evidence="2" type="ORF">JYB88_17105</name>
</gene>
<dbReference type="AlphaFoldDB" id="A0A974XK44"/>
<dbReference type="SUPFAM" id="SSF54637">
    <property type="entry name" value="Thioesterase/thiol ester dehydrase-isomerase"/>
    <property type="match status" value="1"/>
</dbReference>
<accession>A0A974XK44</accession>
<dbReference type="Gene3D" id="3.10.129.10">
    <property type="entry name" value="Hotdog Thioesterase"/>
    <property type="match status" value="1"/>
</dbReference>
<reference evidence="2 3" key="1">
    <citation type="submission" date="2021-03" db="EMBL/GenBank/DDBJ databases">
        <title>Novel species identification of genus Shewanella.</title>
        <authorList>
            <person name="Liu G."/>
            <person name="Zhang Q."/>
        </authorList>
    </citation>
    <scope>NUCLEOTIDE SEQUENCE [LARGE SCALE GENOMIC DNA]</scope>
    <source>
        <strain evidence="2 3">FJAT-53726</strain>
    </source>
</reference>
<dbReference type="InterPro" id="IPR016962">
    <property type="entry name" value="Dehydrase_ECs4332_prd"/>
</dbReference>
<dbReference type="Proteomes" id="UP000663281">
    <property type="component" value="Chromosome"/>
</dbReference>
<sequence>MIESQLPRVLERQVEEQQVRLLLALDAGLPFFQGHFPAQPVLPGVAQLDWAIRFGCDYFGYDAEVATLEVLKFQQLMLPDTKIELLLNNQPGQNKFSFSYQLGDSRFASGRVLLAKGEH</sequence>
<dbReference type="InterPro" id="IPR054545">
    <property type="entry name" value="ApeI-like"/>
</dbReference>
<dbReference type="PIRSF" id="PIRSF030962">
    <property type="entry name" value="Dehydrase_ECs4332_prd"/>
    <property type="match status" value="1"/>
</dbReference>